<dbReference type="Proteomes" id="UP001207468">
    <property type="component" value="Unassembled WGS sequence"/>
</dbReference>
<evidence type="ECO:0000313" key="1">
    <source>
        <dbReference type="EMBL" id="KAI9507795.1"/>
    </source>
</evidence>
<organism evidence="1 2">
    <name type="scientific">Russula earlei</name>
    <dbReference type="NCBI Taxonomy" id="71964"/>
    <lineage>
        <taxon>Eukaryota</taxon>
        <taxon>Fungi</taxon>
        <taxon>Dikarya</taxon>
        <taxon>Basidiomycota</taxon>
        <taxon>Agaricomycotina</taxon>
        <taxon>Agaricomycetes</taxon>
        <taxon>Russulales</taxon>
        <taxon>Russulaceae</taxon>
        <taxon>Russula</taxon>
    </lineage>
</organism>
<proteinExistence type="predicted"/>
<comment type="caution">
    <text evidence="1">The sequence shown here is derived from an EMBL/GenBank/DDBJ whole genome shotgun (WGS) entry which is preliminary data.</text>
</comment>
<name>A0ACC0U8X1_9AGAM</name>
<protein>
    <submittedName>
        <fullName evidence="1">Uncharacterized protein</fullName>
    </submittedName>
</protein>
<sequence>MGAWGGISTLGIGLSLLWTEGRKRGVPIGTMVGWVTKETLQFKNKLTPHEGMVLSGRVDQTILRGSPIYNGMSERSSTRSHRECFCEDFQAMVPVGLHWRQRSLIVSK</sequence>
<accession>A0ACC0U8X1</accession>
<dbReference type="EMBL" id="JAGFNK010000111">
    <property type="protein sequence ID" value="KAI9507795.1"/>
    <property type="molecule type" value="Genomic_DNA"/>
</dbReference>
<gene>
    <name evidence="1" type="ORF">F5148DRAFT_1201717</name>
</gene>
<evidence type="ECO:0000313" key="2">
    <source>
        <dbReference type="Proteomes" id="UP001207468"/>
    </source>
</evidence>
<keyword evidence="2" id="KW-1185">Reference proteome</keyword>
<reference evidence="1" key="1">
    <citation type="submission" date="2021-03" db="EMBL/GenBank/DDBJ databases">
        <title>Evolutionary priming and transition to the ectomycorrhizal habit in an iconic lineage of mushroom-forming fungi: is preadaptation a requirement?</title>
        <authorList>
            <consortium name="DOE Joint Genome Institute"/>
            <person name="Looney B.P."/>
            <person name="Miyauchi S."/>
            <person name="Morin E."/>
            <person name="Drula E."/>
            <person name="Courty P.E."/>
            <person name="Chicoki N."/>
            <person name="Fauchery L."/>
            <person name="Kohler A."/>
            <person name="Kuo A."/>
            <person name="LaButti K."/>
            <person name="Pangilinan J."/>
            <person name="Lipzen A."/>
            <person name="Riley R."/>
            <person name="Andreopoulos W."/>
            <person name="He G."/>
            <person name="Johnson J."/>
            <person name="Barry K.W."/>
            <person name="Grigoriev I.V."/>
            <person name="Nagy L."/>
            <person name="Hibbett D."/>
            <person name="Henrissat B."/>
            <person name="Matheny P.B."/>
            <person name="Labbe J."/>
            <person name="Martin A.F."/>
        </authorList>
    </citation>
    <scope>NUCLEOTIDE SEQUENCE</scope>
    <source>
        <strain evidence="1">BPL698</strain>
    </source>
</reference>